<evidence type="ECO:0000256" key="1">
    <source>
        <dbReference type="ARBA" id="ARBA00022723"/>
    </source>
</evidence>
<evidence type="ECO:0000313" key="5">
    <source>
        <dbReference type="Proteomes" id="UP000574067"/>
    </source>
</evidence>
<sequence>MGEHTNDTPLDERDAKHLRHAIRLSAEARQRGNAPYGAVVVGADGIVLAEARNTGAETDDFTAHAEMNALRLLGGRHPRELLAGATVYASGEPCAMCAGAIFWSGIGRVVFALDIEGQQRTGKPPEIALSCRQILGAAPRRIEVVGPCLAQEAARPYQGMWSGR</sequence>
<evidence type="ECO:0000256" key="2">
    <source>
        <dbReference type="ARBA" id="ARBA00022833"/>
    </source>
</evidence>
<dbReference type="AlphaFoldDB" id="A0A848FDZ9"/>
<dbReference type="Pfam" id="PF00383">
    <property type="entry name" value="dCMP_cyt_deam_1"/>
    <property type="match status" value="1"/>
</dbReference>
<dbReference type="InterPro" id="IPR016193">
    <property type="entry name" value="Cytidine_deaminase-like"/>
</dbReference>
<dbReference type="RefSeq" id="WP_169161506.1">
    <property type="nucleotide sequence ID" value="NZ_JABBFW010000011.1"/>
</dbReference>
<keyword evidence="5" id="KW-1185">Reference proteome</keyword>
<dbReference type="CDD" id="cd01285">
    <property type="entry name" value="nucleoside_deaminase"/>
    <property type="match status" value="1"/>
</dbReference>
<keyword evidence="1" id="KW-0479">Metal-binding</keyword>
<dbReference type="InterPro" id="IPR016192">
    <property type="entry name" value="APOBEC/CMP_deaminase_Zn-bd"/>
</dbReference>
<evidence type="ECO:0000259" key="3">
    <source>
        <dbReference type="PROSITE" id="PS51747"/>
    </source>
</evidence>
<dbReference type="SUPFAM" id="SSF53927">
    <property type="entry name" value="Cytidine deaminase-like"/>
    <property type="match status" value="1"/>
</dbReference>
<keyword evidence="2" id="KW-0862">Zinc</keyword>
<dbReference type="EMBL" id="JABBFW010000011">
    <property type="protein sequence ID" value="NML16599.1"/>
    <property type="molecule type" value="Genomic_DNA"/>
</dbReference>
<name>A0A848FDZ9_9BURK</name>
<gene>
    <name evidence="4" type="ORF">HHL10_16575</name>
</gene>
<dbReference type="Proteomes" id="UP000574067">
    <property type="component" value="Unassembled WGS sequence"/>
</dbReference>
<dbReference type="GO" id="GO:0016787">
    <property type="term" value="F:hydrolase activity"/>
    <property type="evidence" value="ECO:0007669"/>
    <property type="project" value="InterPro"/>
</dbReference>
<dbReference type="PROSITE" id="PS51747">
    <property type="entry name" value="CYT_DCMP_DEAMINASES_2"/>
    <property type="match status" value="1"/>
</dbReference>
<dbReference type="PANTHER" id="PTHR11079">
    <property type="entry name" value="CYTOSINE DEAMINASE FAMILY MEMBER"/>
    <property type="match status" value="1"/>
</dbReference>
<proteinExistence type="predicted"/>
<evidence type="ECO:0000313" key="4">
    <source>
        <dbReference type="EMBL" id="NML16599.1"/>
    </source>
</evidence>
<protein>
    <submittedName>
        <fullName evidence="4">Nucleoside deaminase</fullName>
    </submittedName>
</protein>
<dbReference type="PROSITE" id="PS00903">
    <property type="entry name" value="CYT_DCMP_DEAMINASES_1"/>
    <property type="match status" value="1"/>
</dbReference>
<organism evidence="4 5">
    <name type="scientific">Azohydromonas caseinilytica</name>
    <dbReference type="NCBI Taxonomy" id="2728836"/>
    <lineage>
        <taxon>Bacteria</taxon>
        <taxon>Pseudomonadati</taxon>
        <taxon>Pseudomonadota</taxon>
        <taxon>Betaproteobacteria</taxon>
        <taxon>Burkholderiales</taxon>
        <taxon>Sphaerotilaceae</taxon>
        <taxon>Azohydromonas</taxon>
    </lineage>
</organism>
<dbReference type="InterPro" id="IPR002125">
    <property type="entry name" value="CMP_dCMP_dom"/>
</dbReference>
<reference evidence="4 5" key="1">
    <citation type="submission" date="2020-04" db="EMBL/GenBank/DDBJ databases">
        <title>Azohydromonas sp. isolated from soil.</title>
        <authorList>
            <person name="Dahal R.H."/>
        </authorList>
    </citation>
    <scope>NUCLEOTIDE SEQUENCE [LARGE SCALE GENOMIC DNA]</scope>
    <source>
        <strain evidence="4 5">G-1-1-14</strain>
    </source>
</reference>
<feature type="domain" description="CMP/dCMP-type deaminase" evidence="3">
    <location>
        <begin position="12"/>
        <end position="133"/>
    </location>
</feature>
<dbReference type="GO" id="GO:0008270">
    <property type="term" value="F:zinc ion binding"/>
    <property type="evidence" value="ECO:0007669"/>
    <property type="project" value="InterPro"/>
</dbReference>
<dbReference type="PANTHER" id="PTHR11079:SF179">
    <property type="entry name" value="TRNA(ADENINE(34)) DEAMINASE, CHLOROPLASTIC"/>
    <property type="match status" value="1"/>
</dbReference>
<dbReference type="Gene3D" id="3.40.140.10">
    <property type="entry name" value="Cytidine Deaminase, domain 2"/>
    <property type="match status" value="1"/>
</dbReference>
<accession>A0A848FDZ9</accession>
<comment type="caution">
    <text evidence="4">The sequence shown here is derived from an EMBL/GenBank/DDBJ whole genome shotgun (WGS) entry which is preliminary data.</text>
</comment>